<evidence type="ECO:0000256" key="2">
    <source>
        <dbReference type="ARBA" id="ARBA00006622"/>
    </source>
</evidence>
<dbReference type="InterPro" id="IPR012864">
    <property type="entry name" value="PCO/ADO"/>
</dbReference>
<protein>
    <recommendedName>
        <fullName evidence="3">cysteine dioxygenase</fullName>
        <ecNumber evidence="3">1.13.11.20</ecNumber>
    </recommendedName>
</protein>
<evidence type="ECO:0000256" key="6">
    <source>
        <dbReference type="ARBA" id="ARBA00023004"/>
    </source>
</evidence>
<dbReference type="SUPFAM" id="SSF51182">
    <property type="entry name" value="RmlC-like cupins"/>
    <property type="match status" value="1"/>
</dbReference>
<evidence type="ECO:0000256" key="1">
    <source>
        <dbReference type="ARBA" id="ARBA00001954"/>
    </source>
</evidence>
<dbReference type="InterPro" id="IPR014710">
    <property type="entry name" value="RmlC-like_jellyroll"/>
</dbReference>
<keyword evidence="6" id="KW-0408">Iron</keyword>
<evidence type="ECO:0000256" key="4">
    <source>
        <dbReference type="ARBA" id="ARBA00022723"/>
    </source>
</evidence>
<comment type="similarity">
    <text evidence="2">Belongs to the cysteine dioxygenase family.</text>
</comment>
<sequence>MPKIKNLSNACKVSFSPNGPISEEAVERVRALLDEIRPLDVGLDNEAQIARNWNSSTRQLNGRRGRNGANQFASPIKYLHIHECESFSMGIFCMPPSSVIPLHNHPGMTVLSKLLYGKVHAESYDWIDIPDPVDQLQARPAKLVRDREMSAPETTILYPNKGGNIHTFRAITPCALFDVLSPPYSAEKGRDCSYFRKSPLKEPPVALPSETDNSVVVWLEELEDHQPPEGFVVTRGLYKGPVIRR</sequence>
<dbReference type="GO" id="GO:0070483">
    <property type="term" value="P:detection of hypoxia"/>
    <property type="evidence" value="ECO:0007669"/>
    <property type="project" value="UniProtKB-ARBA"/>
</dbReference>
<keyword evidence="5" id="KW-0560">Oxidoreductase</keyword>
<evidence type="ECO:0000313" key="8">
    <source>
        <dbReference type="EMBL" id="JAD84978.1"/>
    </source>
</evidence>
<dbReference type="InterPro" id="IPR011051">
    <property type="entry name" value="RmlC_Cupin_sf"/>
</dbReference>
<reference evidence="8" key="2">
    <citation type="journal article" date="2015" name="Data Brief">
        <title>Shoot transcriptome of the giant reed, Arundo donax.</title>
        <authorList>
            <person name="Barrero R.A."/>
            <person name="Guerrero F.D."/>
            <person name="Moolhuijzen P."/>
            <person name="Goolsby J.A."/>
            <person name="Tidwell J."/>
            <person name="Bellgard S.E."/>
            <person name="Bellgard M.I."/>
        </authorList>
    </citation>
    <scope>NUCLEOTIDE SEQUENCE</scope>
    <source>
        <tissue evidence="8">Shoot tissue taken approximately 20 cm above the soil surface</tissue>
    </source>
</reference>
<name>A0A0A9DE65_ARUDO</name>
<dbReference type="Pfam" id="PF07847">
    <property type="entry name" value="PCO_ADO"/>
    <property type="match status" value="1"/>
</dbReference>
<accession>A0A0A9DE65</accession>
<dbReference type="EC" id="1.13.11.20" evidence="3"/>
<dbReference type="EMBL" id="GBRH01212917">
    <property type="protein sequence ID" value="JAD84978.1"/>
    <property type="molecule type" value="Transcribed_RNA"/>
</dbReference>
<dbReference type="PANTHER" id="PTHR22966">
    <property type="entry name" value="2-AMINOETHANETHIOL DIOXYGENASE"/>
    <property type="match status" value="1"/>
</dbReference>
<comment type="cofactor">
    <cofactor evidence="1">
        <name>Fe(2+)</name>
        <dbReference type="ChEBI" id="CHEBI:29033"/>
    </cofactor>
</comment>
<dbReference type="AlphaFoldDB" id="A0A0A9DE65"/>
<dbReference type="CDD" id="cd20289">
    <property type="entry name" value="cupin_ADO"/>
    <property type="match status" value="1"/>
</dbReference>
<dbReference type="Gene3D" id="2.60.120.10">
    <property type="entry name" value="Jelly Rolls"/>
    <property type="match status" value="1"/>
</dbReference>
<proteinExistence type="inferred from homology"/>
<reference evidence="8" key="1">
    <citation type="submission" date="2014-09" db="EMBL/GenBank/DDBJ databases">
        <authorList>
            <person name="Magalhaes I.L.F."/>
            <person name="Oliveira U."/>
            <person name="Santos F.R."/>
            <person name="Vidigal T.H.D.A."/>
            <person name="Brescovit A.D."/>
            <person name="Santos A.J."/>
        </authorList>
    </citation>
    <scope>NUCLEOTIDE SEQUENCE</scope>
    <source>
        <tissue evidence="8">Shoot tissue taken approximately 20 cm above the soil surface</tissue>
    </source>
</reference>
<dbReference type="GO" id="GO:0017172">
    <property type="term" value="F:cysteine dioxygenase activity"/>
    <property type="evidence" value="ECO:0007669"/>
    <property type="project" value="UniProtKB-EC"/>
</dbReference>
<keyword evidence="4" id="KW-0479">Metal-binding</keyword>
<evidence type="ECO:0000256" key="7">
    <source>
        <dbReference type="ARBA" id="ARBA00024284"/>
    </source>
</evidence>
<dbReference type="PANTHER" id="PTHR22966:SF72">
    <property type="entry name" value="CYSTEINE DIOXYGENASE"/>
    <property type="match status" value="1"/>
</dbReference>
<comment type="catalytic activity">
    <reaction evidence="7">
        <text>L-cysteine + O2 = 3-sulfino-L-alanine + H(+)</text>
        <dbReference type="Rhea" id="RHEA:20441"/>
        <dbReference type="ChEBI" id="CHEBI:15378"/>
        <dbReference type="ChEBI" id="CHEBI:15379"/>
        <dbReference type="ChEBI" id="CHEBI:35235"/>
        <dbReference type="ChEBI" id="CHEBI:61085"/>
        <dbReference type="EC" id="1.13.11.20"/>
    </reaction>
    <physiologicalReaction direction="left-to-right" evidence="7">
        <dbReference type="Rhea" id="RHEA:20442"/>
    </physiologicalReaction>
</comment>
<evidence type="ECO:0000256" key="3">
    <source>
        <dbReference type="ARBA" id="ARBA00013133"/>
    </source>
</evidence>
<evidence type="ECO:0000256" key="5">
    <source>
        <dbReference type="ARBA" id="ARBA00023002"/>
    </source>
</evidence>
<organism evidence="8">
    <name type="scientific">Arundo donax</name>
    <name type="common">Giant reed</name>
    <name type="synonym">Donax arundinaceus</name>
    <dbReference type="NCBI Taxonomy" id="35708"/>
    <lineage>
        <taxon>Eukaryota</taxon>
        <taxon>Viridiplantae</taxon>
        <taxon>Streptophyta</taxon>
        <taxon>Embryophyta</taxon>
        <taxon>Tracheophyta</taxon>
        <taxon>Spermatophyta</taxon>
        <taxon>Magnoliopsida</taxon>
        <taxon>Liliopsida</taxon>
        <taxon>Poales</taxon>
        <taxon>Poaceae</taxon>
        <taxon>PACMAD clade</taxon>
        <taxon>Arundinoideae</taxon>
        <taxon>Arundineae</taxon>
        <taxon>Arundo</taxon>
    </lineage>
</organism>
<dbReference type="GO" id="GO:0046872">
    <property type="term" value="F:metal ion binding"/>
    <property type="evidence" value="ECO:0007669"/>
    <property type="project" value="UniProtKB-KW"/>
</dbReference>